<feature type="compositionally biased region" description="Low complexity" evidence="1">
    <location>
        <begin position="48"/>
        <end position="97"/>
    </location>
</feature>
<gene>
    <name evidence="3" type="ORF">J2792_000338</name>
</gene>
<dbReference type="RefSeq" id="WP_309804214.1">
    <property type="nucleotide sequence ID" value="NZ_JAVDRD010000001.1"/>
</dbReference>
<accession>A0ABU1MGN8</accession>
<evidence type="ECO:0000256" key="2">
    <source>
        <dbReference type="SAM" id="SignalP"/>
    </source>
</evidence>
<evidence type="ECO:0000256" key="1">
    <source>
        <dbReference type="SAM" id="MobiDB-lite"/>
    </source>
</evidence>
<sequence>MNKGRHIVLLSAILPMALAGCATTGSVKRAQAAADQAQARADEGVTTAQRAQGSADSAAQAAAQAQGSANNAMTAAQSAGSAAQAASMAAQSAGSRADSLETRLRSLERWKWAKTHPKKAKKHHARHHQAKHHAGLRRPVTADQTSAQKM</sequence>
<feature type="signal peptide" evidence="2">
    <location>
        <begin position="1"/>
        <end position="19"/>
    </location>
</feature>
<dbReference type="Proteomes" id="UP001184150">
    <property type="component" value="Unassembled WGS sequence"/>
</dbReference>
<keyword evidence="4" id="KW-1185">Reference proteome</keyword>
<keyword evidence="2" id="KW-0732">Signal</keyword>
<organism evidence="3 4">
    <name type="scientific">Novosphingobium capsulatum</name>
    <dbReference type="NCBI Taxonomy" id="13688"/>
    <lineage>
        <taxon>Bacteria</taxon>
        <taxon>Pseudomonadati</taxon>
        <taxon>Pseudomonadota</taxon>
        <taxon>Alphaproteobacteria</taxon>
        <taxon>Sphingomonadales</taxon>
        <taxon>Sphingomonadaceae</taxon>
        <taxon>Novosphingobium</taxon>
    </lineage>
</organism>
<evidence type="ECO:0000313" key="3">
    <source>
        <dbReference type="EMBL" id="MDR6509498.1"/>
    </source>
</evidence>
<name>A0ABU1MGN8_9SPHN</name>
<feature type="chain" id="PRO_5045528278" evidence="2">
    <location>
        <begin position="20"/>
        <end position="150"/>
    </location>
</feature>
<comment type="caution">
    <text evidence="3">The sequence shown here is derived from an EMBL/GenBank/DDBJ whole genome shotgun (WGS) entry which is preliminary data.</text>
</comment>
<proteinExistence type="predicted"/>
<dbReference type="EMBL" id="JAVDRD010000001">
    <property type="protein sequence ID" value="MDR6509498.1"/>
    <property type="molecule type" value="Genomic_DNA"/>
</dbReference>
<evidence type="ECO:0000313" key="4">
    <source>
        <dbReference type="Proteomes" id="UP001184150"/>
    </source>
</evidence>
<dbReference type="PROSITE" id="PS51257">
    <property type="entry name" value="PROKAR_LIPOPROTEIN"/>
    <property type="match status" value="1"/>
</dbReference>
<reference evidence="3 4" key="1">
    <citation type="submission" date="2023-07" db="EMBL/GenBank/DDBJ databases">
        <title>Sorghum-associated microbial communities from plants grown in Nebraska, USA.</title>
        <authorList>
            <person name="Schachtman D."/>
        </authorList>
    </citation>
    <scope>NUCLEOTIDE SEQUENCE [LARGE SCALE GENOMIC DNA]</scope>
    <source>
        <strain evidence="3 4">DS1027</strain>
    </source>
</reference>
<feature type="region of interest" description="Disordered" evidence="1">
    <location>
        <begin position="39"/>
        <end position="150"/>
    </location>
</feature>
<feature type="compositionally biased region" description="Basic residues" evidence="1">
    <location>
        <begin position="112"/>
        <end position="136"/>
    </location>
</feature>
<feature type="compositionally biased region" description="Basic and acidic residues" evidence="1">
    <location>
        <begin position="98"/>
        <end position="111"/>
    </location>
</feature>
<protein>
    <submittedName>
        <fullName evidence="3">Multidrug efflux pump subunit AcrA (Membrane-fusion protein)</fullName>
    </submittedName>
</protein>